<name>A0A0B2BXV0_9SPHN</name>
<dbReference type="Pfam" id="PF01739">
    <property type="entry name" value="CheR"/>
    <property type="match status" value="1"/>
</dbReference>
<protein>
    <submittedName>
        <fullName evidence="2">Chemotaxis protein CheR</fullName>
    </submittedName>
</protein>
<dbReference type="RefSeq" id="WP_039095344.1">
    <property type="nucleotide sequence ID" value="NZ_JTDN01000001.1"/>
</dbReference>
<dbReference type="PANTHER" id="PTHR24422:SF8">
    <property type="entry name" value="CHEMOTAXIS PROTEIN"/>
    <property type="match status" value="1"/>
</dbReference>
<dbReference type="SMART" id="SM00138">
    <property type="entry name" value="MeTrc"/>
    <property type="match status" value="1"/>
</dbReference>
<dbReference type="OrthoDB" id="9816309at2"/>
<sequence length="295" mass="33071">MDAALMVDDAAVRAIETDLLVEAIWRHYQYDFRSYARASLERRLVRACAHFGLSSLSQLQHVVLHDPAALNVLLSFLTIQVSEMFRDPSYFATLRRDVVPHLRTWPSLKVWIAGVANGEEFYSLAILFREEGLEDRTLFYCTDINRAALDRAEAGIFPDDRIAGFSANYQAAGGKGSLSEYYTAGFGAARFDPTLRRRAVFADHNLASDEVFSEVQLVSSRNVLIYFDRPLQDRALDLFARSLPHGGFLGLGAKETIHLSARAPLFSDFATTDKIYRRTALSPESVPNRTMTHAG</sequence>
<dbReference type="EMBL" id="JTDN01000001">
    <property type="protein sequence ID" value="KHL26244.1"/>
    <property type="molecule type" value="Genomic_DNA"/>
</dbReference>
<dbReference type="PROSITE" id="PS50123">
    <property type="entry name" value="CHER"/>
    <property type="match status" value="1"/>
</dbReference>
<feature type="domain" description="CheR-type methyltransferase" evidence="1">
    <location>
        <begin position="5"/>
        <end position="282"/>
    </location>
</feature>
<keyword evidence="3" id="KW-1185">Reference proteome</keyword>
<gene>
    <name evidence="2" type="ORF">PK98_07135</name>
</gene>
<proteinExistence type="predicted"/>
<dbReference type="Proteomes" id="UP000030988">
    <property type="component" value="Unassembled WGS sequence"/>
</dbReference>
<dbReference type="GO" id="GO:0008757">
    <property type="term" value="F:S-adenosylmethionine-dependent methyltransferase activity"/>
    <property type="evidence" value="ECO:0007669"/>
    <property type="project" value="InterPro"/>
</dbReference>
<dbReference type="InterPro" id="IPR022642">
    <property type="entry name" value="CheR_C"/>
</dbReference>
<dbReference type="SUPFAM" id="SSF47757">
    <property type="entry name" value="Chemotaxis receptor methyltransferase CheR, N-terminal domain"/>
    <property type="match status" value="1"/>
</dbReference>
<dbReference type="InterPro" id="IPR050903">
    <property type="entry name" value="Bact_Chemotaxis_MeTrfase"/>
</dbReference>
<evidence type="ECO:0000259" key="1">
    <source>
        <dbReference type="PROSITE" id="PS50123"/>
    </source>
</evidence>
<accession>A0A0B2BXV0</accession>
<dbReference type="InterPro" id="IPR000780">
    <property type="entry name" value="CheR_MeTrfase"/>
</dbReference>
<dbReference type="PRINTS" id="PR00996">
    <property type="entry name" value="CHERMTFRASE"/>
</dbReference>
<reference evidence="2 3" key="1">
    <citation type="submission" date="2014-11" db="EMBL/GenBank/DDBJ databases">
        <title>Draft genome sequence of Kirrobacter mercurialis.</title>
        <authorList>
            <person name="Coil D.A."/>
            <person name="Eisen J.A."/>
        </authorList>
    </citation>
    <scope>NUCLEOTIDE SEQUENCE [LARGE SCALE GENOMIC DNA]</scope>
    <source>
        <strain evidence="2 3">Coronado</strain>
    </source>
</reference>
<evidence type="ECO:0000313" key="3">
    <source>
        <dbReference type="Proteomes" id="UP000030988"/>
    </source>
</evidence>
<organism evidence="2 3">
    <name type="scientific">Croceibacterium mercuriale</name>
    <dbReference type="NCBI Taxonomy" id="1572751"/>
    <lineage>
        <taxon>Bacteria</taxon>
        <taxon>Pseudomonadati</taxon>
        <taxon>Pseudomonadota</taxon>
        <taxon>Alphaproteobacteria</taxon>
        <taxon>Sphingomonadales</taxon>
        <taxon>Erythrobacteraceae</taxon>
        <taxon>Croceibacterium</taxon>
    </lineage>
</organism>
<dbReference type="InterPro" id="IPR029063">
    <property type="entry name" value="SAM-dependent_MTases_sf"/>
</dbReference>
<dbReference type="SUPFAM" id="SSF53335">
    <property type="entry name" value="S-adenosyl-L-methionine-dependent methyltransferases"/>
    <property type="match status" value="1"/>
</dbReference>
<dbReference type="InterPro" id="IPR022641">
    <property type="entry name" value="CheR_N"/>
</dbReference>
<evidence type="ECO:0000313" key="2">
    <source>
        <dbReference type="EMBL" id="KHL26244.1"/>
    </source>
</evidence>
<dbReference type="PANTHER" id="PTHR24422">
    <property type="entry name" value="CHEMOTAXIS PROTEIN METHYLTRANSFERASE"/>
    <property type="match status" value="1"/>
</dbReference>
<dbReference type="AlphaFoldDB" id="A0A0B2BXV0"/>
<dbReference type="Pfam" id="PF03705">
    <property type="entry name" value="CheR_N"/>
    <property type="match status" value="1"/>
</dbReference>
<dbReference type="Gene3D" id="3.40.50.150">
    <property type="entry name" value="Vaccinia Virus protein VP39"/>
    <property type="match status" value="1"/>
</dbReference>
<dbReference type="STRING" id="1572751.PK98_07135"/>
<comment type="caution">
    <text evidence="2">The sequence shown here is derived from an EMBL/GenBank/DDBJ whole genome shotgun (WGS) entry which is preliminary data.</text>
</comment>